<keyword evidence="2" id="KW-1185">Reference proteome</keyword>
<name>A0AAD3SGN0_NEPGR</name>
<reference evidence="1" key="1">
    <citation type="submission" date="2023-05" db="EMBL/GenBank/DDBJ databases">
        <title>Nepenthes gracilis genome sequencing.</title>
        <authorList>
            <person name="Fukushima K."/>
        </authorList>
    </citation>
    <scope>NUCLEOTIDE SEQUENCE</scope>
    <source>
        <strain evidence="1">SING2019-196</strain>
    </source>
</reference>
<gene>
    <name evidence="1" type="ORF">Nepgr_012165</name>
</gene>
<sequence>MGIFICGHSNIGADVERQTSKWPESSELSCLMRSSCCQDGVIGIVTASSTGDACTGATMCARQTSKQIF</sequence>
<comment type="caution">
    <text evidence="1">The sequence shown here is derived from an EMBL/GenBank/DDBJ whole genome shotgun (WGS) entry which is preliminary data.</text>
</comment>
<dbReference type="Proteomes" id="UP001279734">
    <property type="component" value="Unassembled WGS sequence"/>
</dbReference>
<accession>A0AAD3SGN0</accession>
<evidence type="ECO:0000313" key="1">
    <source>
        <dbReference type="EMBL" id="GMH10324.1"/>
    </source>
</evidence>
<dbReference type="EMBL" id="BSYO01000010">
    <property type="protein sequence ID" value="GMH10324.1"/>
    <property type="molecule type" value="Genomic_DNA"/>
</dbReference>
<protein>
    <submittedName>
        <fullName evidence="1">Uncharacterized protein</fullName>
    </submittedName>
</protein>
<proteinExistence type="predicted"/>
<dbReference type="AlphaFoldDB" id="A0AAD3SGN0"/>
<organism evidence="1 2">
    <name type="scientific">Nepenthes gracilis</name>
    <name type="common">Slender pitcher plant</name>
    <dbReference type="NCBI Taxonomy" id="150966"/>
    <lineage>
        <taxon>Eukaryota</taxon>
        <taxon>Viridiplantae</taxon>
        <taxon>Streptophyta</taxon>
        <taxon>Embryophyta</taxon>
        <taxon>Tracheophyta</taxon>
        <taxon>Spermatophyta</taxon>
        <taxon>Magnoliopsida</taxon>
        <taxon>eudicotyledons</taxon>
        <taxon>Gunneridae</taxon>
        <taxon>Pentapetalae</taxon>
        <taxon>Caryophyllales</taxon>
        <taxon>Nepenthaceae</taxon>
        <taxon>Nepenthes</taxon>
    </lineage>
</organism>
<evidence type="ECO:0000313" key="2">
    <source>
        <dbReference type="Proteomes" id="UP001279734"/>
    </source>
</evidence>